<dbReference type="InterPro" id="IPR027417">
    <property type="entry name" value="P-loop_NTPase"/>
</dbReference>
<dbReference type="AlphaFoldDB" id="A0A6H0UD33"/>
<keyword evidence="3" id="KW-0131">Cell cycle</keyword>
<proteinExistence type="predicted"/>
<keyword evidence="3" id="KW-0132">Cell division</keyword>
<dbReference type="EMBL" id="CP047616">
    <property type="protein sequence ID" value="QIW53468.1"/>
    <property type="molecule type" value="Genomic_DNA"/>
</dbReference>
<protein>
    <submittedName>
        <fullName evidence="3">Cell division protein FtsK</fullName>
    </submittedName>
</protein>
<dbReference type="PROSITE" id="PS50901">
    <property type="entry name" value="FTSK"/>
    <property type="match status" value="1"/>
</dbReference>
<dbReference type="InterPro" id="IPR002543">
    <property type="entry name" value="FtsK_dom"/>
</dbReference>
<sequence>MDKNELEKYLTQSLNMALDLGSESSYTNSFAVMVEEQGFHFVPRLPAGYLIDNELYFRIFIIANVALYPKYTVLKQNSAYFTALDSEDIHIQRSLFFPWKKGISERLVIPDLKKFAGENKGEQIPLMKNLTVNYNKVTGICISGNSGSGKSYFLSYLLEILSTMSRLIIIDPKFDSPSRWARSHGIEVIHPASNRSKSDFVSQVNDALSLVLQIIYERQGILYENPAHHFEHLTVVIDEVLALSEGVNKQIKESFMSLLSTIALLGRATNCHLILVSQRFDFNAVPVSVREQCNLLIQIGNINSKTIQFLFPDLNPEGIVIPLGKGTGLVQVIDSEQPYNILPLLTPTFYTEEGIV</sequence>
<evidence type="ECO:0000256" key="1">
    <source>
        <dbReference type="PROSITE-ProRule" id="PRU00289"/>
    </source>
</evidence>
<dbReference type="SUPFAM" id="SSF52540">
    <property type="entry name" value="P-loop containing nucleoside triphosphate hydrolases"/>
    <property type="match status" value="1"/>
</dbReference>
<evidence type="ECO:0000259" key="2">
    <source>
        <dbReference type="PROSITE" id="PS50901"/>
    </source>
</evidence>
<dbReference type="Proteomes" id="UP000501945">
    <property type="component" value="Chromosome"/>
</dbReference>
<dbReference type="GO" id="GO:0003677">
    <property type="term" value="F:DNA binding"/>
    <property type="evidence" value="ECO:0007669"/>
    <property type="project" value="InterPro"/>
</dbReference>
<name>A0A6H0UD33_9LACT</name>
<feature type="domain" description="FtsK" evidence="2">
    <location>
        <begin position="127"/>
        <end position="308"/>
    </location>
</feature>
<dbReference type="GO" id="GO:0051301">
    <property type="term" value="P:cell division"/>
    <property type="evidence" value="ECO:0007669"/>
    <property type="project" value="UniProtKB-KW"/>
</dbReference>
<feature type="binding site" evidence="1">
    <location>
        <begin position="144"/>
        <end position="151"/>
    </location>
    <ligand>
        <name>ATP</name>
        <dbReference type="ChEBI" id="CHEBI:30616"/>
    </ligand>
</feature>
<dbReference type="GO" id="GO:0005524">
    <property type="term" value="F:ATP binding"/>
    <property type="evidence" value="ECO:0007669"/>
    <property type="project" value="UniProtKB-UniRule"/>
</dbReference>
<gene>
    <name evidence="3" type="ORF">GU336_04545</name>
</gene>
<keyword evidence="1" id="KW-0547">Nucleotide-binding</keyword>
<dbReference type="RefSeq" id="WP_167838569.1">
    <property type="nucleotide sequence ID" value="NZ_CP047616.1"/>
</dbReference>
<evidence type="ECO:0000313" key="3">
    <source>
        <dbReference type="EMBL" id="QIW53468.1"/>
    </source>
</evidence>
<evidence type="ECO:0000313" key="4">
    <source>
        <dbReference type="Proteomes" id="UP000501945"/>
    </source>
</evidence>
<keyword evidence="1" id="KW-0067">ATP-binding</keyword>
<accession>A0A6H0UD33</accession>
<organism evidence="3 4">
    <name type="scientific">Pseudolactococcus raffinolactis</name>
    <dbReference type="NCBI Taxonomy" id="1366"/>
    <lineage>
        <taxon>Bacteria</taxon>
        <taxon>Bacillati</taxon>
        <taxon>Bacillota</taxon>
        <taxon>Bacilli</taxon>
        <taxon>Lactobacillales</taxon>
        <taxon>Streptococcaceae</taxon>
        <taxon>Pseudolactococcus</taxon>
    </lineage>
</organism>
<dbReference type="Gene3D" id="3.40.50.300">
    <property type="entry name" value="P-loop containing nucleotide triphosphate hydrolases"/>
    <property type="match status" value="1"/>
</dbReference>
<reference evidence="3 4" key="1">
    <citation type="submission" date="2019-12" db="EMBL/GenBank/DDBJ databases">
        <title>Whole genome sequences of Lactococcus raffinolactis strains isolated from sewage.</title>
        <authorList>
            <person name="Ybazeta G."/>
            <person name="Ross M."/>
            <person name="Brabant-Kirwan D."/>
            <person name="Saleh M."/>
            <person name="Dillon J.A."/>
            <person name="Splinter K."/>
            <person name="Nokhbeh R."/>
        </authorList>
    </citation>
    <scope>NUCLEOTIDE SEQUENCE [LARGE SCALE GENOMIC DNA]</scope>
    <source>
        <strain evidence="3 4">Lr_19_5</strain>
    </source>
</reference>